<dbReference type="Pfam" id="PF01370">
    <property type="entry name" value="Epimerase"/>
    <property type="match status" value="1"/>
</dbReference>
<evidence type="ECO:0000313" key="9">
    <source>
        <dbReference type="Proteomes" id="UP001500920"/>
    </source>
</evidence>
<keyword evidence="9" id="KW-1185">Reference proteome</keyword>
<dbReference type="PRINTS" id="PR01713">
    <property type="entry name" value="NUCEPIMERASE"/>
</dbReference>
<organism evidence="8 9">
    <name type="scientific">Salinicoccus jeotgali</name>
    <dbReference type="NCBI Taxonomy" id="381634"/>
    <lineage>
        <taxon>Bacteria</taxon>
        <taxon>Bacillati</taxon>
        <taxon>Bacillota</taxon>
        <taxon>Bacilli</taxon>
        <taxon>Bacillales</taxon>
        <taxon>Staphylococcaceae</taxon>
        <taxon>Salinicoccus</taxon>
    </lineage>
</organism>
<reference evidence="9" key="1">
    <citation type="journal article" date="2019" name="Int. J. Syst. Evol. Microbiol.">
        <title>The Global Catalogue of Microorganisms (GCM) 10K type strain sequencing project: providing services to taxonomists for standard genome sequencing and annotation.</title>
        <authorList>
            <consortium name="The Broad Institute Genomics Platform"/>
            <consortium name="The Broad Institute Genome Sequencing Center for Infectious Disease"/>
            <person name="Wu L."/>
            <person name="Ma J."/>
        </authorList>
    </citation>
    <scope>NUCLEOTIDE SEQUENCE [LARGE SCALE GENOMIC DNA]</scope>
    <source>
        <strain evidence="9">JCM 16981</strain>
    </source>
</reference>
<evidence type="ECO:0000256" key="4">
    <source>
        <dbReference type="ARBA" id="ARBA00023144"/>
    </source>
</evidence>
<dbReference type="PANTHER" id="PTHR43725">
    <property type="entry name" value="UDP-GLUCOSE 4-EPIMERASE"/>
    <property type="match status" value="1"/>
</dbReference>
<proteinExistence type="inferred from homology"/>
<comment type="caution">
    <text evidence="8">The sequence shown here is derived from an EMBL/GenBank/DDBJ whole genome shotgun (WGS) entry which is preliminary data.</text>
</comment>
<name>A0ABP7ENS0_9STAP</name>
<dbReference type="InterPro" id="IPR036291">
    <property type="entry name" value="NAD(P)-bd_dom_sf"/>
</dbReference>
<keyword evidence="4" id="KW-0119">Carbohydrate metabolism</keyword>
<dbReference type="RefSeq" id="WP_344702047.1">
    <property type="nucleotide sequence ID" value="NZ_BAABCK010000020.1"/>
</dbReference>
<gene>
    <name evidence="8" type="ORF">GCM10022378_10100</name>
</gene>
<dbReference type="SUPFAM" id="SSF51735">
    <property type="entry name" value="NAD(P)-binding Rossmann-fold domains"/>
    <property type="match status" value="1"/>
</dbReference>
<evidence type="ECO:0000256" key="5">
    <source>
        <dbReference type="ARBA" id="ARBA00031367"/>
    </source>
</evidence>
<feature type="domain" description="NAD-dependent epimerase/dehydratase" evidence="7">
    <location>
        <begin position="3"/>
        <end position="242"/>
    </location>
</feature>
<dbReference type="EMBL" id="BAABCK010000020">
    <property type="protein sequence ID" value="GAA3721989.1"/>
    <property type="molecule type" value="Genomic_DNA"/>
</dbReference>
<dbReference type="InterPro" id="IPR001509">
    <property type="entry name" value="Epimerase_deHydtase"/>
</dbReference>
<evidence type="ECO:0000256" key="6">
    <source>
        <dbReference type="ARBA" id="ARBA00033067"/>
    </source>
</evidence>
<dbReference type="Proteomes" id="UP001500920">
    <property type="component" value="Unassembled WGS sequence"/>
</dbReference>
<comment type="similarity">
    <text evidence="2">Belongs to the NAD(P)-dependent epimerase/dehydratase family.</text>
</comment>
<evidence type="ECO:0000256" key="1">
    <source>
        <dbReference type="ARBA" id="ARBA00004947"/>
    </source>
</evidence>
<evidence type="ECO:0000256" key="3">
    <source>
        <dbReference type="ARBA" id="ARBA00018569"/>
    </source>
</evidence>
<sequence length="312" mass="35774">MKVLITGGAGFIGSHLTKKLSGIGNKVYVLDNLSTGKLSNISFLPKEQIFIENFEDKQFVEQLIKTYDFDYVIHLAAVVSVVETVDNPLKSHEVNVNATINLLESIRLYSNNIKKIIFASSAAVYGRNDQLPKSLESKIDIRSPYAIQKFTSEQYMKLYHDLYNLPTVSLRFFNVYGPLQNPYSDYSGVLSILKRSFINKTEFKIFGDGHQTRDFIYIDDLIRGILIVLDNEETTGKIYNLGTGTSMSLNEMYLIFKNKFGYDIPLNYVSPRRGDVKHSVADIKRIKELGFKPYRSRIENLHKYILFDEDNK</sequence>
<keyword evidence="4" id="KW-0299">Galactose metabolism</keyword>
<accession>A0ABP7ENS0</accession>
<protein>
    <recommendedName>
        <fullName evidence="3">UDP-glucose 4-epimerase</fullName>
    </recommendedName>
    <alternativeName>
        <fullName evidence="6">Galactowaldenase</fullName>
    </alternativeName>
    <alternativeName>
        <fullName evidence="5">UDP-galactose 4-epimerase</fullName>
    </alternativeName>
</protein>
<comment type="pathway">
    <text evidence="1">Carbohydrate metabolism; galactose metabolism.</text>
</comment>
<evidence type="ECO:0000259" key="7">
    <source>
        <dbReference type="Pfam" id="PF01370"/>
    </source>
</evidence>
<evidence type="ECO:0000256" key="2">
    <source>
        <dbReference type="ARBA" id="ARBA00007637"/>
    </source>
</evidence>
<evidence type="ECO:0000313" key="8">
    <source>
        <dbReference type="EMBL" id="GAA3721989.1"/>
    </source>
</evidence>
<dbReference type="PANTHER" id="PTHR43725:SF53">
    <property type="entry name" value="UDP-ARABINOSE 4-EPIMERASE 1"/>
    <property type="match status" value="1"/>
</dbReference>
<dbReference type="Gene3D" id="3.40.50.720">
    <property type="entry name" value="NAD(P)-binding Rossmann-like Domain"/>
    <property type="match status" value="1"/>
</dbReference>